<dbReference type="Proteomes" id="UP001497535">
    <property type="component" value="Unassembled WGS sequence"/>
</dbReference>
<reference evidence="1" key="1">
    <citation type="submission" date="2023-11" db="EMBL/GenBank/DDBJ databases">
        <authorList>
            <person name="Poullet M."/>
        </authorList>
    </citation>
    <scope>NUCLEOTIDE SEQUENCE</scope>
    <source>
        <strain evidence="1">E1834</strain>
    </source>
</reference>
<sequence>MYYAFSSYCQNIIIIVIPLPKLKRSPFPSLHISPLLCPSTYPPPPFPFSLSNSFSTYFPNFLHIFLYKYFPKFFEEILFIYLILCIYIRLIGYQTRSSATERNNNNFFLFFSKLFPSPFLILQIKVTSRYTKTNK</sequence>
<evidence type="ECO:0000313" key="1">
    <source>
        <dbReference type="EMBL" id="CAK5077490.1"/>
    </source>
</evidence>
<proteinExistence type="predicted"/>
<dbReference type="EMBL" id="CAVMJV010000032">
    <property type="protein sequence ID" value="CAK5077490.1"/>
    <property type="molecule type" value="Genomic_DNA"/>
</dbReference>
<evidence type="ECO:0000313" key="2">
    <source>
        <dbReference type="Proteomes" id="UP001497535"/>
    </source>
</evidence>
<comment type="caution">
    <text evidence="1">The sequence shown here is derived from an EMBL/GenBank/DDBJ whole genome shotgun (WGS) entry which is preliminary data.</text>
</comment>
<protein>
    <submittedName>
        <fullName evidence="1">Uncharacterized protein</fullName>
    </submittedName>
</protein>
<name>A0ACB0ZER8_MELEN</name>
<organism evidence="1 2">
    <name type="scientific">Meloidogyne enterolobii</name>
    <name type="common">Root-knot nematode worm</name>
    <name type="synonym">Meloidogyne mayaguensis</name>
    <dbReference type="NCBI Taxonomy" id="390850"/>
    <lineage>
        <taxon>Eukaryota</taxon>
        <taxon>Metazoa</taxon>
        <taxon>Ecdysozoa</taxon>
        <taxon>Nematoda</taxon>
        <taxon>Chromadorea</taxon>
        <taxon>Rhabditida</taxon>
        <taxon>Tylenchina</taxon>
        <taxon>Tylenchomorpha</taxon>
        <taxon>Tylenchoidea</taxon>
        <taxon>Meloidogynidae</taxon>
        <taxon>Meloidogyninae</taxon>
        <taxon>Meloidogyne</taxon>
    </lineage>
</organism>
<gene>
    <name evidence="1" type="ORF">MENTE1834_LOCUS24413</name>
</gene>
<keyword evidence="2" id="KW-1185">Reference proteome</keyword>
<accession>A0ACB0ZER8</accession>